<accession>A0A0D9W800</accession>
<feature type="domain" description="DUF7610" evidence="2">
    <location>
        <begin position="30"/>
        <end position="107"/>
    </location>
</feature>
<organism evidence="3 4">
    <name type="scientific">Leersia perrieri</name>
    <dbReference type="NCBI Taxonomy" id="77586"/>
    <lineage>
        <taxon>Eukaryota</taxon>
        <taxon>Viridiplantae</taxon>
        <taxon>Streptophyta</taxon>
        <taxon>Embryophyta</taxon>
        <taxon>Tracheophyta</taxon>
        <taxon>Spermatophyta</taxon>
        <taxon>Magnoliopsida</taxon>
        <taxon>Liliopsida</taxon>
        <taxon>Poales</taxon>
        <taxon>Poaceae</taxon>
        <taxon>BOP clade</taxon>
        <taxon>Oryzoideae</taxon>
        <taxon>Oryzeae</taxon>
        <taxon>Oryzinae</taxon>
        <taxon>Leersia</taxon>
    </lineage>
</organism>
<sequence length="227" mass="23396">MDVIVDMETPKPPPPPPPAQAQGLRPNPVVERKLGELEACLADAMSSRPRRGDVDGSLFTEIQARTDFLKTLIGAEVECHGGAVPDHLAEAKARLAVLKGAFDQWAAPPEEEEEAAGGAATGSECSCTESCFGVEVAGCQDATPDGDAEREAVEVAPLDAAAFNAERVHGHKPAPAPAPAAATRGATRCRGWRRGAACCGAAGVALAVGLAIEFASVAHQNVYVVPT</sequence>
<evidence type="ECO:0000313" key="4">
    <source>
        <dbReference type="Proteomes" id="UP000032180"/>
    </source>
</evidence>
<feature type="compositionally biased region" description="Pro residues" evidence="1">
    <location>
        <begin position="10"/>
        <end position="19"/>
    </location>
</feature>
<proteinExistence type="predicted"/>
<dbReference type="EnsemblPlants" id="LPERR04G17180.1">
    <property type="protein sequence ID" value="LPERR04G17180.1"/>
    <property type="gene ID" value="LPERR04G17180"/>
</dbReference>
<reference evidence="4" key="2">
    <citation type="submission" date="2013-12" db="EMBL/GenBank/DDBJ databases">
        <authorList>
            <person name="Yu Y."/>
            <person name="Lee S."/>
            <person name="de Baynast K."/>
            <person name="Wissotski M."/>
            <person name="Liu L."/>
            <person name="Talag J."/>
            <person name="Goicoechea J."/>
            <person name="Angelova A."/>
            <person name="Jetty R."/>
            <person name="Kudrna D."/>
            <person name="Golser W."/>
            <person name="Rivera L."/>
            <person name="Zhang J."/>
            <person name="Wing R."/>
        </authorList>
    </citation>
    <scope>NUCLEOTIDE SEQUENCE</scope>
</reference>
<dbReference type="Pfam" id="PF24583">
    <property type="entry name" value="DUF7610"/>
    <property type="match status" value="1"/>
</dbReference>
<evidence type="ECO:0000259" key="2">
    <source>
        <dbReference type="Pfam" id="PF24583"/>
    </source>
</evidence>
<dbReference type="InterPro" id="IPR056029">
    <property type="entry name" value="DUF7610"/>
</dbReference>
<reference evidence="3 4" key="1">
    <citation type="submission" date="2012-08" db="EMBL/GenBank/DDBJ databases">
        <title>Oryza genome evolution.</title>
        <authorList>
            <person name="Wing R.A."/>
        </authorList>
    </citation>
    <scope>NUCLEOTIDE SEQUENCE</scope>
</reference>
<keyword evidence="4" id="KW-1185">Reference proteome</keyword>
<dbReference type="Proteomes" id="UP000032180">
    <property type="component" value="Chromosome 4"/>
</dbReference>
<dbReference type="HOGENOM" id="CLU_1263288_0_0_1"/>
<dbReference type="eggNOG" id="ENOG502S53J">
    <property type="taxonomic scope" value="Eukaryota"/>
</dbReference>
<evidence type="ECO:0000256" key="1">
    <source>
        <dbReference type="SAM" id="MobiDB-lite"/>
    </source>
</evidence>
<evidence type="ECO:0000313" key="3">
    <source>
        <dbReference type="EnsemblPlants" id="LPERR04G17180.1"/>
    </source>
</evidence>
<protein>
    <recommendedName>
        <fullName evidence="2">DUF7610 domain-containing protein</fullName>
    </recommendedName>
</protein>
<dbReference type="AlphaFoldDB" id="A0A0D9W800"/>
<name>A0A0D9W800_9ORYZ</name>
<feature type="region of interest" description="Disordered" evidence="1">
    <location>
        <begin position="1"/>
        <end position="26"/>
    </location>
</feature>
<dbReference type="Gramene" id="LPERR04G17180.1">
    <property type="protein sequence ID" value="LPERR04G17180.1"/>
    <property type="gene ID" value="LPERR04G17180"/>
</dbReference>
<reference evidence="3" key="3">
    <citation type="submission" date="2015-04" db="UniProtKB">
        <authorList>
            <consortium name="EnsemblPlants"/>
        </authorList>
    </citation>
    <scope>IDENTIFICATION</scope>
</reference>